<feature type="signal peptide" evidence="9">
    <location>
        <begin position="1"/>
        <end position="30"/>
    </location>
</feature>
<dbReference type="GO" id="GO:0006508">
    <property type="term" value="P:proteolysis"/>
    <property type="evidence" value="ECO:0007669"/>
    <property type="project" value="UniProtKB-KW"/>
</dbReference>
<keyword evidence="5 8" id="KW-0720">Serine protease</keyword>
<gene>
    <name evidence="11" type="ORF">g.35821</name>
</gene>
<keyword evidence="2" id="KW-0964">Secreted</keyword>
<keyword evidence="4 8" id="KW-0378">Hydrolase</keyword>
<evidence type="ECO:0000256" key="5">
    <source>
        <dbReference type="ARBA" id="ARBA00022825"/>
    </source>
</evidence>
<dbReference type="SUPFAM" id="SSF50494">
    <property type="entry name" value="Trypsin-like serine proteases"/>
    <property type="match status" value="1"/>
</dbReference>
<keyword evidence="6" id="KW-1015">Disulfide bond</keyword>
<dbReference type="GO" id="GO:0004252">
    <property type="term" value="F:serine-type endopeptidase activity"/>
    <property type="evidence" value="ECO:0007669"/>
    <property type="project" value="InterPro"/>
</dbReference>
<dbReference type="InterPro" id="IPR001254">
    <property type="entry name" value="Trypsin_dom"/>
</dbReference>
<feature type="non-terminal residue" evidence="11">
    <location>
        <position position="1"/>
    </location>
</feature>
<dbReference type="FunFam" id="2.40.10.10:FF:000015">
    <property type="entry name" value="Atrial natriuretic peptide-converting enzyme"/>
    <property type="match status" value="1"/>
</dbReference>
<evidence type="ECO:0000256" key="6">
    <source>
        <dbReference type="ARBA" id="ARBA00023157"/>
    </source>
</evidence>
<dbReference type="PANTHER" id="PTHR24256">
    <property type="entry name" value="TRYPTASE-RELATED"/>
    <property type="match status" value="1"/>
</dbReference>
<dbReference type="GO" id="GO:0005576">
    <property type="term" value="C:extracellular region"/>
    <property type="evidence" value="ECO:0007669"/>
    <property type="project" value="UniProtKB-SubCell"/>
</dbReference>
<organism evidence="11">
    <name type="scientific">Cuerna arida</name>
    <dbReference type="NCBI Taxonomy" id="1464854"/>
    <lineage>
        <taxon>Eukaryota</taxon>
        <taxon>Metazoa</taxon>
        <taxon>Ecdysozoa</taxon>
        <taxon>Arthropoda</taxon>
        <taxon>Hexapoda</taxon>
        <taxon>Insecta</taxon>
        <taxon>Pterygota</taxon>
        <taxon>Neoptera</taxon>
        <taxon>Paraneoptera</taxon>
        <taxon>Hemiptera</taxon>
        <taxon>Auchenorrhyncha</taxon>
        <taxon>Membracoidea</taxon>
        <taxon>Cicadellidae</taxon>
        <taxon>Cicadellinae</taxon>
        <taxon>Proconiini</taxon>
        <taxon>Cuerna</taxon>
    </lineage>
</organism>
<sequence>SSQSTNYKMANCNWLKTVIPLLALTLAVSGQYSRDKILIGAQKLKKLPHDTCGQSSETVFEQRIVNGDPAQLGSYPWMAALGYTRGTARFPAWACGGCLISDQYVLTAAHCLDPTLTAGFKLTVVRLGDLDLNSTDDNAYPIDVGVEKTIFHPEFNNTIKTNDIGLVKLDRKVEFTDLLKPICTPSPEFKTNMMVDSPSVVAGWGVDKNETASSRLLEAELRVTDLAECRTNLTSVFPQVIIDKRVVCAYAPGKDSCQGDSGGPLMVFRRYRGLSRMYAFGIVSYGNDCAKEGFPGVYTRVSEYMPWIIDNMEI</sequence>
<dbReference type="InterPro" id="IPR051487">
    <property type="entry name" value="Ser/Thr_Proteases_Immune/Dev"/>
</dbReference>
<dbReference type="EMBL" id="GECZ01012978">
    <property type="protein sequence ID" value="JAS56791.1"/>
    <property type="molecule type" value="Transcribed_RNA"/>
</dbReference>
<dbReference type="SMART" id="SM00020">
    <property type="entry name" value="Tryp_SPc"/>
    <property type="match status" value="1"/>
</dbReference>
<dbReference type="InterPro" id="IPR043504">
    <property type="entry name" value="Peptidase_S1_PA_chymotrypsin"/>
</dbReference>
<evidence type="ECO:0000256" key="9">
    <source>
        <dbReference type="SAM" id="SignalP"/>
    </source>
</evidence>
<dbReference type="InterPro" id="IPR001314">
    <property type="entry name" value="Peptidase_S1A"/>
</dbReference>
<dbReference type="InterPro" id="IPR009003">
    <property type="entry name" value="Peptidase_S1_PA"/>
</dbReference>
<dbReference type="Pfam" id="PF00089">
    <property type="entry name" value="Trypsin"/>
    <property type="match status" value="1"/>
</dbReference>
<evidence type="ECO:0000256" key="3">
    <source>
        <dbReference type="ARBA" id="ARBA00022670"/>
    </source>
</evidence>
<feature type="chain" id="PRO_5008583370" description="Peptidase S1 domain-containing protein" evidence="9">
    <location>
        <begin position="31"/>
        <end position="314"/>
    </location>
</feature>
<dbReference type="AlphaFoldDB" id="A0A1B6G322"/>
<dbReference type="InterPro" id="IPR033116">
    <property type="entry name" value="TRYPSIN_SER"/>
</dbReference>
<proteinExistence type="inferred from homology"/>
<evidence type="ECO:0000313" key="11">
    <source>
        <dbReference type="EMBL" id="JAS56791.1"/>
    </source>
</evidence>
<reference evidence="11" key="1">
    <citation type="submission" date="2015-11" db="EMBL/GenBank/DDBJ databases">
        <title>De novo transcriptome assembly of four potential Pierce s Disease insect vectors from Arizona vineyards.</title>
        <authorList>
            <person name="Tassone E.E."/>
        </authorList>
    </citation>
    <scope>NUCLEOTIDE SEQUENCE</scope>
</reference>
<evidence type="ECO:0000256" key="4">
    <source>
        <dbReference type="ARBA" id="ARBA00022801"/>
    </source>
</evidence>
<comment type="subcellular location">
    <subcellularLocation>
        <location evidence="1">Secreted</location>
    </subcellularLocation>
</comment>
<accession>A0A1B6G322</accession>
<dbReference type="PROSITE" id="PS00135">
    <property type="entry name" value="TRYPSIN_SER"/>
    <property type="match status" value="1"/>
</dbReference>
<dbReference type="PRINTS" id="PR00722">
    <property type="entry name" value="CHYMOTRYPSIN"/>
</dbReference>
<keyword evidence="3 8" id="KW-0645">Protease</keyword>
<evidence type="ECO:0000256" key="7">
    <source>
        <dbReference type="ARBA" id="ARBA00024195"/>
    </source>
</evidence>
<dbReference type="PROSITE" id="PS00134">
    <property type="entry name" value="TRYPSIN_HIS"/>
    <property type="match status" value="1"/>
</dbReference>
<evidence type="ECO:0000256" key="1">
    <source>
        <dbReference type="ARBA" id="ARBA00004613"/>
    </source>
</evidence>
<feature type="domain" description="Peptidase S1" evidence="10">
    <location>
        <begin position="64"/>
        <end position="313"/>
    </location>
</feature>
<evidence type="ECO:0000256" key="2">
    <source>
        <dbReference type="ARBA" id="ARBA00022525"/>
    </source>
</evidence>
<name>A0A1B6G322_9HEMI</name>
<evidence type="ECO:0000256" key="8">
    <source>
        <dbReference type="RuleBase" id="RU363034"/>
    </source>
</evidence>
<dbReference type="PROSITE" id="PS50240">
    <property type="entry name" value="TRYPSIN_DOM"/>
    <property type="match status" value="1"/>
</dbReference>
<protein>
    <recommendedName>
        <fullName evidence="10">Peptidase S1 domain-containing protein</fullName>
    </recommendedName>
</protein>
<dbReference type="InterPro" id="IPR018114">
    <property type="entry name" value="TRYPSIN_HIS"/>
</dbReference>
<dbReference type="Gene3D" id="2.40.10.10">
    <property type="entry name" value="Trypsin-like serine proteases"/>
    <property type="match status" value="2"/>
</dbReference>
<comment type="similarity">
    <text evidence="7">Belongs to the peptidase S1 family. CLIP subfamily.</text>
</comment>
<evidence type="ECO:0000259" key="10">
    <source>
        <dbReference type="PROSITE" id="PS50240"/>
    </source>
</evidence>
<dbReference type="CDD" id="cd00190">
    <property type="entry name" value="Tryp_SPc"/>
    <property type="match status" value="1"/>
</dbReference>
<keyword evidence="9" id="KW-0732">Signal</keyword>